<evidence type="ECO:0000313" key="2">
    <source>
        <dbReference type="Proteomes" id="UP001470230"/>
    </source>
</evidence>
<name>A0ABR2L9Y0_9EUKA</name>
<reference evidence="1 2" key="1">
    <citation type="submission" date="2024-04" db="EMBL/GenBank/DDBJ databases">
        <title>Tritrichomonas musculus Genome.</title>
        <authorList>
            <person name="Alves-Ferreira E."/>
            <person name="Grigg M."/>
            <person name="Lorenzi H."/>
            <person name="Galac M."/>
        </authorList>
    </citation>
    <scope>NUCLEOTIDE SEQUENCE [LARGE SCALE GENOMIC DNA]</scope>
    <source>
        <strain evidence="1 2">EAF2021</strain>
    </source>
</reference>
<proteinExistence type="predicted"/>
<organism evidence="1 2">
    <name type="scientific">Tritrichomonas musculus</name>
    <dbReference type="NCBI Taxonomy" id="1915356"/>
    <lineage>
        <taxon>Eukaryota</taxon>
        <taxon>Metamonada</taxon>
        <taxon>Parabasalia</taxon>
        <taxon>Tritrichomonadida</taxon>
        <taxon>Tritrichomonadidae</taxon>
        <taxon>Tritrichomonas</taxon>
    </lineage>
</organism>
<dbReference type="EMBL" id="JAPFFF010000001">
    <property type="protein sequence ID" value="KAK8900159.1"/>
    <property type="molecule type" value="Genomic_DNA"/>
</dbReference>
<sequence>AQMIHLLEEKIILGNNYTVIVDESIRCHHKEICDYFVNNKPNDYSSDDITKSIHFPINEIIENFNYNLFPTKVNEELIASLHKHNYMPLFPIIIDSITKCDISFSKIFLL</sequence>
<protein>
    <submittedName>
        <fullName evidence="1">Uncharacterized protein</fullName>
    </submittedName>
</protein>
<comment type="caution">
    <text evidence="1">The sequence shown here is derived from an EMBL/GenBank/DDBJ whole genome shotgun (WGS) entry which is preliminary data.</text>
</comment>
<dbReference type="Proteomes" id="UP001470230">
    <property type="component" value="Unassembled WGS sequence"/>
</dbReference>
<keyword evidence="2" id="KW-1185">Reference proteome</keyword>
<accession>A0ABR2L9Y0</accession>
<gene>
    <name evidence="1" type="ORF">M9Y10_002482</name>
</gene>
<feature type="non-terminal residue" evidence="1">
    <location>
        <position position="1"/>
    </location>
</feature>
<evidence type="ECO:0000313" key="1">
    <source>
        <dbReference type="EMBL" id="KAK8900159.1"/>
    </source>
</evidence>